<gene>
    <name evidence="2" type="ORF">SJ2017_1717</name>
</gene>
<keyword evidence="1" id="KW-0812">Transmembrane</keyword>
<protein>
    <recommendedName>
        <fullName evidence="4">Cardiolipin synthase N-terminal domain-containing protein</fullName>
    </recommendedName>
</protein>
<reference evidence="2 3" key="1">
    <citation type="submission" date="2017-03" db="EMBL/GenBank/DDBJ databases">
        <title>Genome sequencing of Shewanella japonica KCTC 22435.</title>
        <authorList>
            <person name="Kim K.M."/>
        </authorList>
    </citation>
    <scope>NUCLEOTIDE SEQUENCE [LARGE SCALE GENOMIC DNA]</scope>
    <source>
        <strain evidence="2 3">KCTC 22435</strain>
    </source>
</reference>
<keyword evidence="1" id="KW-0472">Membrane</keyword>
<keyword evidence="3" id="KW-1185">Reference proteome</keyword>
<evidence type="ECO:0000256" key="1">
    <source>
        <dbReference type="SAM" id="Phobius"/>
    </source>
</evidence>
<evidence type="ECO:0008006" key="4">
    <source>
        <dbReference type="Google" id="ProtNLM"/>
    </source>
</evidence>
<accession>A0ABM6JIN4</accession>
<evidence type="ECO:0000313" key="3">
    <source>
        <dbReference type="Proteomes" id="UP000191820"/>
    </source>
</evidence>
<dbReference type="EMBL" id="CP020472">
    <property type="protein sequence ID" value="ARD22030.1"/>
    <property type="molecule type" value="Genomic_DNA"/>
</dbReference>
<keyword evidence="1" id="KW-1133">Transmembrane helix</keyword>
<proteinExistence type="predicted"/>
<evidence type="ECO:0000313" key="2">
    <source>
        <dbReference type="EMBL" id="ARD22030.1"/>
    </source>
</evidence>
<sequence>MEQMDLVVLLIILLIMLHIMFCYRAITTGAHIDDVKRYVWGTISLFFGPLGYYLFQNLLPLDSLDPRE</sequence>
<feature type="transmembrane region" description="Helical" evidence="1">
    <location>
        <begin position="38"/>
        <end position="55"/>
    </location>
</feature>
<dbReference type="Proteomes" id="UP000191820">
    <property type="component" value="Chromosome"/>
</dbReference>
<feature type="transmembrane region" description="Helical" evidence="1">
    <location>
        <begin position="6"/>
        <end position="26"/>
    </location>
</feature>
<dbReference type="RefSeq" id="WP_055024395.1">
    <property type="nucleotide sequence ID" value="NZ_CANMJJ010000020.1"/>
</dbReference>
<name>A0ABM6JIN4_9GAMM</name>
<organism evidence="2 3">
    <name type="scientific">Shewanella japonica</name>
    <dbReference type="NCBI Taxonomy" id="93973"/>
    <lineage>
        <taxon>Bacteria</taxon>
        <taxon>Pseudomonadati</taxon>
        <taxon>Pseudomonadota</taxon>
        <taxon>Gammaproteobacteria</taxon>
        <taxon>Alteromonadales</taxon>
        <taxon>Shewanellaceae</taxon>
        <taxon>Shewanella</taxon>
    </lineage>
</organism>